<feature type="transmembrane region" description="Helical" evidence="2">
    <location>
        <begin position="42"/>
        <end position="59"/>
    </location>
</feature>
<dbReference type="Pfam" id="PF14108">
    <property type="entry name" value="ABA4-like"/>
    <property type="match status" value="1"/>
</dbReference>
<feature type="region of interest" description="Disordered" evidence="1">
    <location>
        <begin position="417"/>
        <end position="436"/>
    </location>
</feature>
<feature type="transmembrane region" description="Helical" evidence="2">
    <location>
        <begin position="245"/>
        <end position="265"/>
    </location>
</feature>
<organism evidence="3 4">
    <name type="scientific">Streptomyces tubercidicus</name>
    <dbReference type="NCBI Taxonomy" id="47759"/>
    <lineage>
        <taxon>Bacteria</taxon>
        <taxon>Bacillati</taxon>
        <taxon>Actinomycetota</taxon>
        <taxon>Actinomycetes</taxon>
        <taxon>Kitasatosporales</taxon>
        <taxon>Streptomycetaceae</taxon>
        <taxon>Streptomyces</taxon>
    </lineage>
</organism>
<feature type="transmembrane region" description="Helical" evidence="2">
    <location>
        <begin position="316"/>
        <end position="337"/>
    </location>
</feature>
<dbReference type="EMBL" id="BLIR01000003">
    <property type="protein sequence ID" value="GFE40941.1"/>
    <property type="molecule type" value="Genomic_DNA"/>
</dbReference>
<accession>A0A640V1X6</accession>
<comment type="caution">
    <text evidence="3">The sequence shown here is derived from an EMBL/GenBank/DDBJ whole genome shotgun (WGS) entry which is preliminary data.</text>
</comment>
<evidence type="ECO:0000313" key="4">
    <source>
        <dbReference type="Proteomes" id="UP000431826"/>
    </source>
</evidence>
<sequence length="436" mass="46984">MSTYRSLLAFSWAMAALAIVTAVGLIVDDRTLVGAPIWSKPLKFAVSFAVYGLTLAWMLSRHTPPSRVGRWAAHTVVAAGLIEMAIITGQALRGRRSHFNVETPLDQALFATMGLTVAVLWLATLVIAVLLFRARPGDRAATWAIRLGLLLALAGMLLGGLMLLPTPDQQAAGALRTTLGAHGVGLPDGGPAMPLTGWNTTGGDLRIPHFVGMHALQALPLFLYAIETLSTRYALLRNERIRLRLVLVAAGSLTALLALLTWRALDGQPLPHPDEPGLPTLFNLAFTLAAPFWALLILAPGWRWTDRIAASPLPMVPVLAVYLALAVPVFPQLWAAVSRPDLAGFQELLRLGGGAGAIWAQVIAWDLFLGQWMYREARKLRIHPLVMGPLLALTVLLSPIGVLLFLPLRAAARRRIHRPDPTPRPHPAPVAAGQPA</sequence>
<feature type="transmembrane region" description="Helical" evidence="2">
    <location>
        <begin position="285"/>
        <end position="304"/>
    </location>
</feature>
<feature type="transmembrane region" description="Helical" evidence="2">
    <location>
        <begin position="108"/>
        <end position="132"/>
    </location>
</feature>
<feature type="transmembrane region" description="Helical" evidence="2">
    <location>
        <begin position="386"/>
        <end position="408"/>
    </location>
</feature>
<evidence type="ECO:0000256" key="2">
    <source>
        <dbReference type="SAM" id="Phobius"/>
    </source>
</evidence>
<dbReference type="Proteomes" id="UP000431826">
    <property type="component" value="Unassembled WGS sequence"/>
</dbReference>
<feature type="transmembrane region" description="Helical" evidence="2">
    <location>
        <begin position="71"/>
        <end position="88"/>
    </location>
</feature>
<evidence type="ECO:0000256" key="1">
    <source>
        <dbReference type="SAM" id="MobiDB-lite"/>
    </source>
</evidence>
<keyword evidence="2" id="KW-1133">Transmembrane helix</keyword>
<dbReference type="AlphaFoldDB" id="A0A640V1X6"/>
<keyword evidence="4" id="KW-1185">Reference proteome</keyword>
<name>A0A640V1X6_9ACTN</name>
<protein>
    <submittedName>
        <fullName evidence="3">Uncharacterized protein</fullName>
    </submittedName>
</protein>
<feature type="transmembrane region" description="Helical" evidence="2">
    <location>
        <begin position="7"/>
        <end position="27"/>
    </location>
</feature>
<dbReference type="InterPro" id="IPR025461">
    <property type="entry name" value="ABA4-like"/>
</dbReference>
<feature type="transmembrane region" description="Helical" evidence="2">
    <location>
        <begin position="144"/>
        <end position="164"/>
    </location>
</feature>
<proteinExistence type="predicted"/>
<keyword evidence="2" id="KW-0472">Membrane</keyword>
<evidence type="ECO:0000313" key="3">
    <source>
        <dbReference type="EMBL" id="GFE40941.1"/>
    </source>
</evidence>
<keyword evidence="2" id="KW-0812">Transmembrane</keyword>
<gene>
    <name evidence="3" type="ORF">Stube_56140</name>
</gene>
<feature type="transmembrane region" description="Helical" evidence="2">
    <location>
        <begin position="207"/>
        <end position="225"/>
    </location>
</feature>
<reference evidence="3 4" key="1">
    <citation type="submission" date="2019-12" db="EMBL/GenBank/DDBJ databases">
        <title>Whole genome shotgun sequence of Streptomyces tubercidicus NBRC 13090.</title>
        <authorList>
            <person name="Ichikawa N."/>
            <person name="Kimura A."/>
            <person name="Kitahashi Y."/>
            <person name="Komaki H."/>
            <person name="Tamura T."/>
        </authorList>
    </citation>
    <scope>NUCLEOTIDE SEQUENCE [LARGE SCALE GENOMIC DNA]</scope>
    <source>
        <strain evidence="3 4">NBRC 13090</strain>
    </source>
</reference>